<evidence type="ECO:0000313" key="5">
    <source>
        <dbReference type="RefSeq" id="XP_011084887.2"/>
    </source>
</evidence>
<evidence type="ECO:0000313" key="4">
    <source>
        <dbReference type="Proteomes" id="UP000504604"/>
    </source>
</evidence>
<comment type="similarity">
    <text evidence="1">Belongs to the PPR family. P subfamily.</text>
</comment>
<keyword evidence="2" id="KW-0677">Repeat</keyword>
<gene>
    <name evidence="5" type="primary">LOC105167029</name>
</gene>
<protein>
    <submittedName>
        <fullName evidence="5">Pentatricopeptide repeat-containing protein At2g40240, mitochondrial</fullName>
    </submittedName>
</protein>
<evidence type="ECO:0000256" key="3">
    <source>
        <dbReference type="PROSITE-ProRule" id="PRU00708"/>
    </source>
</evidence>
<dbReference type="GeneID" id="105167029"/>
<proteinExistence type="inferred from homology"/>
<dbReference type="Pfam" id="PF13041">
    <property type="entry name" value="PPR_2"/>
    <property type="match status" value="1"/>
</dbReference>
<sequence length="348" mass="38652">MPILPLSSSAETLIQMLALRRLNNNCILSLPIYNVAARCFSTQSPNSNLNAILSIAEFDDLINAAGRKRDFAAVRHLLSRRMSDGLLNTNNTFQFIAIDPSVLDELLQSLGVIDDWFTRKHAHDAVVAQLARLYRTTDALRVAETMARKKYGATAVTFHPILNALARKKEMSAAWRVLDVMHACNVRPALTSYNYIISAHCSVGDVASAAEALVKMEAEGMRPDSMTYDALVQGACRARKVEAALVLMRRMVEDGVPALFSTYTHIISEMLRCRCDRAALEFVGIFAGRDKKLDAENFLFLGRRLKNMKRIAEAKVVVEEMVKRGLPIADGLEGLEPNLQCIIDLTEP</sequence>
<dbReference type="InParanoid" id="A0A6I9THC6"/>
<dbReference type="Proteomes" id="UP000504604">
    <property type="component" value="Linkage group LG7"/>
</dbReference>
<keyword evidence="4" id="KW-1185">Reference proteome</keyword>
<reference evidence="5" key="2">
    <citation type="submission" date="2025-08" db="UniProtKB">
        <authorList>
            <consortium name="RefSeq"/>
        </authorList>
    </citation>
    <scope>IDENTIFICATION</scope>
</reference>
<dbReference type="PANTHER" id="PTHR47939">
    <property type="entry name" value="MEMBRANE-ASSOCIATED SALT-INDUCIBLE PROTEIN-LIKE"/>
    <property type="match status" value="1"/>
</dbReference>
<dbReference type="AlphaFoldDB" id="A0A6I9THC6"/>
<evidence type="ECO:0000256" key="2">
    <source>
        <dbReference type="ARBA" id="ARBA00022737"/>
    </source>
</evidence>
<dbReference type="FunCoup" id="A0A6I9THC6">
    <property type="interactions" value="61"/>
</dbReference>
<feature type="repeat" description="PPR" evidence="3">
    <location>
        <begin position="224"/>
        <end position="258"/>
    </location>
</feature>
<dbReference type="NCBIfam" id="TIGR00756">
    <property type="entry name" value="PPR"/>
    <property type="match status" value="3"/>
</dbReference>
<evidence type="ECO:0000256" key="1">
    <source>
        <dbReference type="ARBA" id="ARBA00007626"/>
    </source>
</evidence>
<dbReference type="PANTHER" id="PTHR47939:SF13">
    <property type="entry name" value="OS03G0201400 PROTEIN"/>
    <property type="match status" value="1"/>
</dbReference>
<name>A0A6I9THC6_SESIN</name>
<organism evidence="4 5">
    <name type="scientific">Sesamum indicum</name>
    <name type="common">Oriental sesame</name>
    <name type="synonym">Sesamum orientale</name>
    <dbReference type="NCBI Taxonomy" id="4182"/>
    <lineage>
        <taxon>Eukaryota</taxon>
        <taxon>Viridiplantae</taxon>
        <taxon>Streptophyta</taxon>
        <taxon>Embryophyta</taxon>
        <taxon>Tracheophyta</taxon>
        <taxon>Spermatophyta</taxon>
        <taxon>Magnoliopsida</taxon>
        <taxon>eudicotyledons</taxon>
        <taxon>Gunneridae</taxon>
        <taxon>Pentapetalae</taxon>
        <taxon>asterids</taxon>
        <taxon>lamiids</taxon>
        <taxon>Lamiales</taxon>
        <taxon>Pedaliaceae</taxon>
        <taxon>Sesamum</taxon>
    </lineage>
</organism>
<dbReference type="RefSeq" id="XP_011084887.2">
    <property type="nucleotide sequence ID" value="XM_011086585.2"/>
</dbReference>
<reference evidence="5" key="1">
    <citation type="journal article" date="2011" name="BMC Genomics">
        <title>Characterization of the sesame (Sesamum indicum L.) global transcriptome using Illumina paired-end sequencing and development of EST-SSR markers.</title>
        <authorList>
            <person name="Wei W."/>
            <person name="Qi X."/>
            <person name="Wang L."/>
            <person name="Zhang Y."/>
            <person name="Hua W."/>
            <person name="Li D."/>
            <person name="Lv H."/>
            <person name="Zhang X."/>
        </authorList>
    </citation>
    <scope>NUCLEOTIDE SEQUENCE</scope>
</reference>
<dbReference type="InterPro" id="IPR011990">
    <property type="entry name" value="TPR-like_helical_dom_sf"/>
</dbReference>
<dbReference type="PROSITE" id="PS51375">
    <property type="entry name" value="PPR"/>
    <property type="match status" value="3"/>
</dbReference>
<dbReference type="InterPro" id="IPR002885">
    <property type="entry name" value="PPR_rpt"/>
</dbReference>
<dbReference type="KEGG" id="sind:105167029"/>
<dbReference type="Gene3D" id="1.25.40.10">
    <property type="entry name" value="Tetratricopeptide repeat domain"/>
    <property type="match status" value="1"/>
</dbReference>
<dbReference type="OrthoDB" id="185373at2759"/>
<feature type="repeat" description="PPR" evidence="3">
    <location>
        <begin position="154"/>
        <end position="188"/>
    </location>
</feature>
<accession>A0A6I9THC6</accession>
<dbReference type="InterPro" id="IPR050667">
    <property type="entry name" value="PPR-containing_protein"/>
</dbReference>
<feature type="repeat" description="PPR" evidence="3">
    <location>
        <begin position="189"/>
        <end position="223"/>
    </location>
</feature>